<organism evidence="1 2">
    <name type="scientific">candidate division WOR-3 bacterium JGI_Cruoil_03_51_56</name>
    <dbReference type="NCBI Taxonomy" id="1973747"/>
    <lineage>
        <taxon>Bacteria</taxon>
        <taxon>Bacteria division WOR-3</taxon>
    </lineage>
</organism>
<name>A0A235BX98_UNCW3</name>
<accession>A0A235BX98</accession>
<gene>
    <name evidence="1" type="ORF">CH330_01505</name>
</gene>
<reference evidence="1 2" key="1">
    <citation type="submission" date="2017-07" db="EMBL/GenBank/DDBJ databases">
        <title>Recovery of genomes from metagenomes via a dereplication, aggregation, and scoring strategy.</title>
        <authorList>
            <person name="Sieber C.M."/>
            <person name="Probst A.J."/>
            <person name="Sharrar A."/>
            <person name="Thomas B.C."/>
            <person name="Hess M."/>
            <person name="Tringe S.G."/>
            <person name="Banfield J.F."/>
        </authorList>
    </citation>
    <scope>NUCLEOTIDE SEQUENCE [LARGE SCALE GENOMIC DNA]</scope>
    <source>
        <strain evidence="1">JGI_Cruoil_03_51_56</strain>
    </source>
</reference>
<comment type="caution">
    <text evidence="1">The sequence shown here is derived from an EMBL/GenBank/DDBJ whole genome shotgun (WGS) entry which is preliminary data.</text>
</comment>
<dbReference type="AlphaFoldDB" id="A0A235BX98"/>
<dbReference type="Proteomes" id="UP000215559">
    <property type="component" value="Unassembled WGS sequence"/>
</dbReference>
<evidence type="ECO:0000313" key="2">
    <source>
        <dbReference type="Proteomes" id="UP000215559"/>
    </source>
</evidence>
<evidence type="ECO:0000313" key="1">
    <source>
        <dbReference type="EMBL" id="OYD16973.1"/>
    </source>
</evidence>
<sequence>MAHKGAWIKVRRQMSKYPETPQQKKVKIGGLLIREVCKGKKGMEFMECRTEVLQCAFDDEKCKKALLEVKKKLQAEAD</sequence>
<protein>
    <submittedName>
        <fullName evidence="1">Uncharacterized protein</fullName>
    </submittedName>
</protein>
<dbReference type="EMBL" id="NOZP01000031">
    <property type="protein sequence ID" value="OYD16973.1"/>
    <property type="molecule type" value="Genomic_DNA"/>
</dbReference>
<proteinExistence type="predicted"/>